<comment type="caution">
    <text evidence="1">The sequence shown here is derived from an EMBL/GenBank/DDBJ whole genome shotgun (WGS) entry which is preliminary data.</text>
</comment>
<reference evidence="1" key="1">
    <citation type="journal article" date="2020" name="Stud. Mycol.">
        <title>101 Dothideomycetes genomes: a test case for predicting lifestyles and emergence of pathogens.</title>
        <authorList>
            <person name="Haridas S."/>
            <person name="Albert R."/>
            <person name="Binder M."/>
            <person name="Bloem J."/>
            <person name="Labutti K."/>
            <person name="Salamov A."/>
            <person name="Andreopoulos B."/>
            <person name="Baker S."/>
            <person name="Barry K."/>
            <person name="Bills G."/>
            <person name="Bluhm B."/>
            <person name="Cannon C."/>
            <person name="Castanera R."/>
            <person name="Culley D."/>
            <person name="Daum C."/>
            <person name="Ezra D."/>
            <person name="Gonzalez J."/>
            <person name="Henrissat B."/>
            <person name="Kuo A."/>
            <person name="Liang C."/>
            <person name="Lipzen A."/>
            <person name="Lutzoni F."/>
            <person name="Magnuson J."/>
            <person name="Mondo S."/>
            <person name="Nolan M."/>
            <person name="Ohm R."/>
            <person name="Pangilinan J."/>
            <person name="Park H.-J."/>
            <person name="Ramirez L."/>
            <person name="Alfaro M."/>
            <person name="Sun H."/>
            <person name="Tritt A."/>
            <person name="Yoshinaga Y."/>
            <person name="Zwiers L.-H."/>
            <person name="Turgeon B."/>
            <person name="Goodwin S."/>
            <person name="Spatafora J."/>
            <person name="Crous P."/>
            <person name="Grigoriev I."/>
        </authorList>
    </citation>
    <scope>NUCLEOTIDE SEQUENCE</scope>
    <source>
        <strain evidence="1">ATCC 200398</strain>
    </source>
</reference>
<name>A0ACB6QKA4_9PLEO</name>
<proteinExistence type="predicted"/>
<accession>A0ACB6QKA4</accession>
<keyword evidence="2" id="KW-1185">Reference proteome</keyword>
<dbReference type="EMBL" id="MU003524">
    <property type="protein sequence ID" value="KAF2466566.1"/>
    <property type="molecule type" value="Genomic_DNA"/>
</dbReference>
<sequence>MAKKFGCHLECPFVHLLHIGDFLLKLRISSFQVIYPLLDLLKFLPPATKTTDFFGDQLLFVEIILLTQVILDFAKLDSMSEEPSFLMGLTTKVPVVALPTSFIQEWLRITNRIWLWLGLPLALACMTGTSDSVFFLFLDRIPPFIWTPLLLRSVLHYHDGSDTDCAKLNFFWKARNIQFESTPKRSLPAINQPKINDLKLPS</sequence>
<protein>
    <submittedName>
        <fullName evidence="1">Uncharacterized protein</fullName>
    </submittedName>
</protein>
<evidence type="ECO:0000313" key="1">
    <source>
        <dbReference type="EMBL" id="KAF2466566.1"/>
    </source>
</evidence>
<organism evidence="1 2">
    <name type="scientific">Lindgomyces ingoldianus</name>
    <dbReference type="NCBI Taxonomy" id="673940"/>
    <lineage>
        <taxon>Eukaryota</taxon>
        <taxon>Fungi</taxon>
        <taxon>Dikarya</taxon>
        <taxon>Ascomycota</taxon>
        <taxon>Pezizomycotina</taxon>
        <taxon>Dothideomycetes</taxon>
        <taxon>Pleosporomycetidae</taxon>
        <taxon>Pleosporales</taxon>
        <taxon>Lindgomycetaceae</taxon>
        <taxon>Lindgomyces</taxon>
    </lineage>
</organism>
<evidence type="ECO:0000313" key="2">
    <source>
        <dbReference type="Proteomes" id="UP000799755"/>
    </source>
</evidence>
<dbReference type="Proteomes" id="UP000799755">
    <property type="component" value="Unassembled WGS sequence"/>
</dbReference>
<gene>
    <name evidence="1" type="ORF">BDR25DRAFT_359463</name>
</gene>